<keyword evidence="1" id="KW-1133">Transmembrane helix</keyword>
<feature type="transmembrane region" description="Helical" evidence="1">
    <location>
        <begin position="6"/>
        <end position="24"/>
    </location>
</feature>
<comment type="caution">
    <text evidence="2">The sequence shown here is derived from an EMBL/GenBank/DDBJ whole genome shotgun (WGS) entry which is preliminary data.</text>
</comment>
<dbReference type="AlphaFoldDB" id="A0A645AV66"/>
<feature type="transmembrane region" description="Helical" evidence="1">
    <location>
        <begin position="59"/>
        <end position="77"/>
    </location>
</feature>
<protein>
    <recommendedName>
        <fullName evidence="3">Major facilitator superfamily (MFS) profile domain-containing protein</fullName>
    </recommendedName>
</protein>
<evidence type="ECO:0000256" key="1">
    <source>
        <dbReference type="SAM" id="Phobius"/>
    </source>
</evidence>
<gene>
    <name evidence="2" type="ORF">SDC9_102993</name>
</gene>
<keyword evidence="1" id="KW-0812">Transmembrane</keyword>
<accession>A0A645AV66</accession>
<reference evidence="2" key="1">
    <citation type="submission" date="2019-08" db="EMBL/GenBank/DDBJ databases">
        <authorList>
            <person name="Kucharzyk K."/>
            <person name="Murdoch R.W."/>
            <person name="Higgins S."/>
            <person name="Loffler F."/>
        </authorList>
    </citation>
    <scope>NUCLEOTIDE SEQUENCE</scope>
</reference>
<organism evidence="2">
    <name type="scientific">bioreactor metagenome</name>
    <dbReference type="NCBI Taxonomy" id="1076179"/>
    <lineage>
        <taxon>unclassified sequences</taxon>
        <taxon>metagenomes</taxon>
        <taxon>ecological metagenomes</taxon>
    </lineage>
</organism>
<dbReference type="EMBL" id="VSSQ01015633">
    <property type="protein sequence ID" value="MPM56191.1"/>
    <property type="molecule type" value="Genomic_DNA"/>
</dbReference>
<evidence type="ECO:0000313" key="2">
    <source>
        <dbReference type="EMBL" id="MPM56191.1"/>
    </source>
</evidence>
<proteinExistence type="predicted"/>
<feature type="transmembrane region" description="Helical" evidence="1">
    <location>
        <begin position="31"/>
        <end position="53"/>
    </location>
</feature>
<evidence type="ECO:0008006" key="3">
    <source>
        <dbReference type="Google" id="ProtNLM"/>
    </source>
</evidence>
<keyword evidence="1" id="KW-0472">Membrane</keyword>
<sequence length="83" mass="8820">MDILAVILGLIVGTGVFFVLNSMMEITYLGCGAIGSLWFGCVMFTTIAFLFLGGFIMGILKWIIIAGVILLVLGLIGSKSKES</sequence>
<name>A0A645AV66_9ZZZZ</name>